<organism evidence="7 8">
    <name type="scientific">Tagetes erecta</name>
    <name type="common">African marigold</name>
    <dbReference type="NCBI Taxonomy" id="13708"/>
    <lineage>
        <taxon>Eukaryota</taxon>
        <taxon>Viridiplantae</taxon>
        <taxon>Streptophyta</taxon>
        <taxon>Embryophyta</taxon>
        <taxon>Tracheophyta</taxon>
        <taxon>Spermatophyta</taxon>
        <taxon>Magnoliopsida</taxon>
        <taxon>eudicotyledons</taxon>
        <taxon>Gunneridae</taxon>
        <taxon>Pentapetalae</taxon>
        <taxon>asterids</taxon>
        <taxon>campanulids</taxon>
        <taxon>Asterales</taxon>
        <taxon>Asteraceae</taxon>
        <taxon>Asteroideae</taxon>
        <taxon>Heliantheae alliance</taxon>
        <taxon>Tageteae</taxon>
        <taxon>Tagetes</taxon>
    </lineage>
</organism>
<evidence type="ECO:0000259" key="6">
    <source>
        <dbReference type="PROSITE" id="PS50994"/>
    </source>
</evidence>
<keyword evidence="4" id="KW-0378">Hydrolase</keyword>
<dbReference type="InterPro" id="IPR057670">
    <property type="entry name" value="SH3_retrovirus"/>
</dbReference>
<dbReference type="Pfam" id="PF03732">
    <property type="entry name" value="Retrotrans_gag"/>
    <property type="match status" value="1"/>
</dbReference>
<keyword evidence="8" id="KW-1185">Reference proteome</keyword>
<dbReference type="Gene3D" id="3.30.420.10">
    <property type="entry name" value="Ribonuclease H-like superfamily/Ribonuclease H"/>
    <property type="match status" value="1"/>
</dbReference>
<dbReference type="InterPro" id="IPR012337">
    <property type="entry name" value="RNaseH-like_sf"/>
</dbReference>
<name>A0AAD8LKK0_TARER</name>
<dbReference type="GO" id="GO:0046872">
    <property type="term" value="F:metal ion binding"/>
    <property type="evidence" value="ECO:0007669"/>
    <property type="project" value="UniProtKB-KW"/>
</dbReference>
<dbReference type="PROSITE" id="PS50994">
    <property type="entry name" value="INTEGRASE"/>
    <property type="match status" value="1"/>
</dbReference>
<dbReference type="GO" id="GO:0003676">
    <property type="term" value="F:nucleic acid binding"/>
    <property type="evidence" value="ECO:0007669"/>
    <property type="project" value="InterPro"/>
</dbReference>
<evidence type="ECO:0000313" key="7">
    <source>
        <dbReference type="EMBL" id="KAK1440796.1"/>
    </source>
</evidence>
<evidence type="ECO:0000256" key="1">
    <source>
        <dbReference type="ARBA" id="ARBA00022670"/>
    </source>
</evidence>
<gene>
    <name evidence="7" type="ORF">QVD17_06628</name>
</gene>
<dbReference type="SUPFAM" id="SSF56672">
    <property type="entry name" value="DNA/RNA polymerases"/>
    <property type="match status" value="1"/>
</dbReference>
<feature type="domain" description="Integrase catalytic" evidence="6">
    <location>
        <begin position="536"/>
        <end position="703"/>
    </location>
</feature>
<dbReference type="Pfam" id="PF22936">
    <property type="entry name" value="Pol_BBD"/>
    <property type="match status" value="1"/>
</dbReference>
<protein>
    <recommendedName>
        <fullName evidence="6">Integrase catalytic domain-containing protein</fullName>
    </recommendedName>
</protein>
<sequence length="1474" mass="168109">MTKDAEKKAEEVRVDSDSPYFIHASEYPRQMHVNDALTDNNYNDWSQEMTNFLFAKNKIGFIDGTIKKPEKTDSTYMQWMRCDAMIKGWLTTAMEKDIRNSVKYANTASDMWSDLKERFGKQSAPRAYELKQTLNNTRQDGSSVSAYYTRLRALWDEIQSVFPALRCSCSGCSCNVGKKLLEQKDKERVYEFLMGLDGEFSVIRTQILAMNPTPSLGTAYHLVAEDEQQRAISGGKKTNAEVAAFQAYTPNSSTQINKSTHRDSKRNQNDRSEHCDLCGRDGHNKEGCFKKIGYPEWWPGKGKRDKVKARAACVETNSSPIPGLSSEQYQALISHLAGKGSTLQNESQPEANMAGKTDQGNDWIIDSGCTEHITNRAEWLEGKVKSTFEPPVVIPNGDSIPVEGKGSCRLPNGTTIKGVLHVPKFKCNLLSVSRLSRDLYCSVTFFPDICFMQDLRSRELIGVGKHEHGLYRIGMVENKRRAMMSTVDLWHKRLGHTSSDKLSHFNFVENVSFKTFDCDSCAKAKHTRLPFKLSSTKSKECFELIHCDIWGRYRNPSLSGARYFLTIVDDYSRSVWTFLLKHKFEASDYLISFHKMIKTQFGKLIKRIRCDNGGEFTSNRMNDFYTEHGIVLETTCPHTPQQNGVVERKHRHLLETARALKFEANLPIHFWGECILTAAYIINRLPSKTINNKTPFEILFERKPDYEHMKVFGCLAYFRNTDTKGDKFELRGRPGVFLGYPPGTKGYKIYDTIHNKIIISRDVYFIENIFPYTGSKTIDSQENIKIFSFPPWYYKDANDVTQKVADKIEDPKMSKSLEDEHGVLNTNDTLQSESENGPTTNSEVHTQQNHQMENIFLPNEDGSHETSVNVNVENIEFESQQNCQTEGVNEIIGEGSDPIRQQRIKIRPKRLGDFVVDLPPSIDHALPTANQQPSTVHSLAHFISYNKFSNNHKAFLAAISSTDEPKTFKQAVQDENWRKAMEKEIRALEENGTWTLEELPEGKRAIDSKWVYKVKFKPNGEIERYKARLVARGFKQMEGVDFHDTFAPVAKLVTVRTLLAVAVKKDWIIHQLDVDNAFLHGDLNEEVYMKIPQGFDKGKENKVCRLRKSLYGLKQASRNWYQKFTLALLALGFKQSKADHSLFIYKEGTIFVAALIYVDDVIIVGNTPSKINETKDYLNKRFSIKDIGDLKYFLGIEVARTKEGLVLSQRKYTLDILEDCGVLGSRPSAFPMEQNLKLSKGDEEPRVDASQYRRLVGRLLYLQATRPDIVYSVNVLSQFVSDPRQSHMEAVTRVLRYLKMTPGQGILLSKEGGTNLVAYSDSDWLGCPYSRRSRTGYLLSLGNSPISWKSKKQSVVSRSSAEAEYRAMASTVSETLWMRWLLSELELIQDQPTPLFCDNQAARHIANNPVYHERTKHVEMDCFFVRERVESKEIQPKAIDTKVQIADLFTKALGSQQLHFLLGKLGVRDLHAPT</sequence>
<accession>A0AAD8LKK0</accession>
<comment type="caution">
    <text evidence="7">The sequence shown here is derived from an EMBL/GenBank/DDBJ whole genome shotgun (WGS) entry which is preliminary data.</text>
</comment>
<proteinExistence type="predicted"/>
<keyword evidence="3" id="KW-0064">Aspartyl protease</keyword>
<keyword evidence="2" id="KW-0479">Metal-binding</keyword>
<dbReference type="Pfam" id="PF25597">
    <property type="entry name" value="SH3_retrovirus"/>
    <property type="match status" value="1"/>
</dbReference>
<dbReference type="SUPFAM" id="SSF53098">
    <property type="entry name" value="Ribonuclease H-like"/>
    <property type="match status" value="1"/>
</dbReference>
<evidence type="ECO:0000256" key="5">
    <source>
        <dbReference type="SAM" id="MobiDB-lite"/>
    </source>
</evidence>
<feature type="compositionally biased region" description="Basic and acidic residues" evidence="5">
    <location>
        <begin position="260"/>
        <end position="273"/>
    </location>
</feature>
<dbReference type="GO" id="GO:0006508">
    <property type="term" value="P:proteolysis"/>
    <property type="evidence" value="ECO:0007669"/>
    <property type="project" value="UniProtKB-KW"/>
</dbReference>
<evidence type="ECO:0000256" key="2">
    <source>
        <dbReference type="ARBA" id="ARBA00022723"/>
    </source>
</evidence>
<dbReference type="GO" id="GO:0004190">
    <property type="term" value="F:aspartic-type endopeptidase activity"/>
    <property type="evidence" value="ECO:0007669"/>
    <property type="project" value="UniProtKB-KW"/>
</dbReference>
<dbReference type="Proteomes" id="UP001229421">
    <property type="component" value="Unassembled WGS sequence"/>
</dbReference>
<reference evidence="7" key="1">
    <citation type="journal article" date="2023" name="bioRxiv">
        <title>Improved chromosome-level genome assembly for marigold (Tagetes erecta).</title>
        <authorList>
            <person name="Jiang F."/>
            <person name="Yuan L."/>
            <person name="Wang S."/>
            <person name="Wang H."/>
            <person name="Xu D."/>
            <person name="Wang A."/>
            <person name="Fan W."/>
        </authorList>
    </citation>
    <scope>NUCLEOTIDE SEQUENCE</scope>
    <source>
        <strain evidence="7">WSJ</strain>
        <tissue evidence="7">Leaf</tissue>
    </source>
</reference>
<dbReference type="CDD" id="cd09272">
    <property type="entry name" value="RNase_HI_RT_Ty1"/>
    <property type="match status" value="1"/>
</dbReference>
<dbReference type="Pfam" id="PF00665">
    <property type="entry name" value="rve"/>
    <property type="match status" value="1"/>
</dbReference>
<dbReference type="InterPro" id="IPR029472">
    <property type="entry name" value="Copia-like_N"/>
</dbReference>
<dbReference type="InterPro" id="IPR013103">
    <property type="entry name" value="RVT_2"/>
</dbReference>
<dbReference type="InterPro" id="IPR036397">
    <property type="entry name" value="RNaseH_sf"/>
</dbReference>
<feature type="region of interest" description="Disordered" evidence="5">
    <location>
        <begin position="251"/>
        <end position="273"/>
    </location>
</feature>
<dbReference type="InterPro" id="IPR039537">
    <property type="entry name" value="Retrotran_Ty1/copia-like"/>
</dbReference>
<dbReference type="InterPro" id="IPR001584">
    <property type="entry name" value="Integrase_cat-core"/>
</dbReference>
<dbReference type="InterPro" id="IPR043502">
    <property type="entry name" value="DNA/RNA_pol_sf"/>
</dbReference>
<dbReference type="EMBL" id="JAUHHV010000001">
    <property type="protein sequence ID" value="KAK1440796.1"/>
    <property type="molecule type" value="Genomic_DNA"/>
</dbReference>
<evidence type="ECO:0000256" key="3">
    <source>
        <dbReference type="ARBA" id="ARBA00022750"/>
    </source>
</evidence>
<dbReference type="Pfam" id="PF14244">
    <property type="entry name" value="Retrotran_gag_3"/>
    <property type="match status" value="1"/>
</dbReference>
<dbReference type="GO" id="GO:0015074">
    <property type="term" value="P:DNA integration"/>
    <property type="evidence" value="ECO:0007669"/>
    <property type="project" value="InterPro"/>
</dbReference>
<dbReference type="Pfam" id="PF07727">
    <property type="entry name" value="RVT_2"/>
    <property type="match status" value="1"/>
</dbReference>
<dbReference type="PANTHER" id="PTHR42648:SF29">
    <property type="entry name" value="RNA-DIRECTED DNA POLYMERASE"/>
    <property type="match status" value="1"/>
</dbReference>
<dbReference type="PANTHER" id="PTHR42648">
    <property type="entry name" value="TRANSPOSASE, PUTATIVE-RELATED"/>
    <property type="match status" value="1"/>
</dbReference>
<dbReference type="InterPro" id="IPR054722">
    <property type="entry name" value="PolX-like_BBD"/>
</dbReference>
<evidence type="ECO:0000256" key="4">
    <source>
        <dbReference type="ARBA" id="ARBA00022801"/>
    </source>
</evidence>
<dbReference type="Pfam" id="PF13976">
    <property type="entry name" value="gag_pre-integrs"/>
    <property type="match status" value="1"/>
</dbReference>
<dbReference type="InterPro" id="IPR005162">
    <property type="entry name" value="Retrotrans_gag_dom"/>
</dbReference>
<dbReference type="InterPro" id="IPR025724">
    <property type="entry name" value="GAG-pre-integrase_dom"/>
</dbReference>
<keyword evidence="1" id="KW-0645">Protease</keyword>
<evidence type="ECO:0000313" key="8">
    <source>
        <dbReference type="Proteomes" id="UP001229421"/>
    </source>
</evidence>